<organism evidence="2 3">
    <name type="scientific">Microbaculum marinisediminis</name>
    <dbReference type="NCBI Taxonomy" id="2931392"/>
    <lineage>
        <taxon>Bacteria</taxon>
        <taxon>Pseudomonadati</taxon>
        <taxon>Pseudomonadota</taxon>
        <taxon>Alphaproteobacteria</taxon>
        <taxon>Hyphomicrobiales</taxon>
        <taxon>Tepidamorphaceae</taxon>
        <taxon>Microbaculum</taxon>
    </lineage>
</organism>
<keyword evidence="3" id="KW-1185">Reference proteome</keyword>
<protein>
    <submittedName>
        <fullName evidence="2">DUF6522 family protein</fullName>
    </submittedName>
</protein>
<gene>
    <name evidence="2" type="ORF">MUB46_17350</name>
</gene>
<proteinExistence type="predicted"/>
<evidence type="ECO:0000313" key="2">
    <source>
        <dbReference type="EMBL" id="MCT8973632.1"/>
    </source>
</evidence>
<reference evidence="2 3" key="1">
    <citation type="submission" date="2022-04" db="EMBL/GenBank/DDBJ databases">
        <authorList>
            <person name="Ye Y.-Q."/>
            <person name="Du Z.-J."/>
        </authorList>
    </citation>
    <scope>NUCLEOTIDE SEQUENCE [LARGE SCALE GENOMIC DNA]</scope>
    <source>
        <strain evidence="2 3">A6E488</strain>
    </source>
</reference>
<feature type="region of interest" description="Disordered" evidence="1">
    <location>
        <begin position="85"/>
        <end position="104"/>
    </location>
</feature>
<evidence type="ECO:0000313" key="3">
    <source>
        <dbReference type="Proteomes" id="UP001320898"/>
    </source>
</evidence>
<dbReference type="RefSeq" id="WP_261617213.1">
    <property type="nucleotide sequence ID" value="NZ_JALIDZ010000008.1"/>
</dbReference>
<dbReference type="EMBL" id="JALIDZ010000008">
    <property type="protein sequence ID" value="MCT8973632.1"/>
    <property type="molecule type" value="Genomic_DNA"/>
</dbReference>
<dbReference type="Pfam" id="PF20132">
    <property type="entry name" value="DUF6522"/>
    <property type="match status" value="1"/>
</dbReference>
<dbReference type="InterPro" id="IPR045389">
    <property type="entry name" value="DUF6522"/>
</dbReference>
<accession>A0AAW5R3B0</accession>
<dbReference type="AlphaFoldDB" id="A0AAW5R3B0"/>
<dbReference type="Proteomes" id="UP001320898">
    <property type="component" value="Unassembled WGS sequence"/>
</dbReference>
<evidence type="ECO:0000256" key="1">
    <source>
        <dbReference type="SAM" id="MobiDB-lite"/>
    </source>
</evidence>
<comment type="caution">
    <text evidence="2">The sequence shown here is derived from an EMBL/GenBank/DDBJ whole genome shotgun (WGS) entry which is preliminary data.</text>
</comment>
<name>A0AAW5R3B0_9HYPH</name>
<sequence length="104" mass="11739">MRPRDDALAVEFENGEISVDARVIGKSLGLEPATVLTRMREGAITSLCERGVDEDAGHYRLTFFHKSRRCQIVVDRDGRIVRQSTLDFGDRPLPRSARTKRSLP</sequence>